<reference evidence="2" key="1">
    <citation type="journal article" date="2020" name="Stud. Mycol.">
        <title>101 Dothideomycetes genomes: a test case for predicting lifestyles and emergence of pathogens.</title>
        <authorList>
            <person name="Haridas S."/>
            <person name="Albert R."/>
            <person name="Binder M."/>
            <person name="Bloem J."/>
            <person name="Labutti K."/>
            <person name="Salamov A."/>
            <person name="Andreopoulos B."/>
            <person name="Baker S."/>
            <person name="Barry K."/>
            <person name="Bills G."/>
            <person name="Bluhm B."/>
            <person name="Cannon C."/>
            <person name="Castanera R."/>
            <person name="Culley D."/>
            <person name="Daum C."/>
            <person name="Ezra D."/>
            <person name="Gonzalez J."/>
            <person name="Henrissat B."/>
            <person name="Kuo A."/>
            <person name="Liang C."/>
            <person name="Lipzen A."/>
            <person name="Lutzoni F."/>
            <person name="Magnuson J."/>
            <person name="Mondo S."/>
            <person name="Nolan M."/>
            <person name="Ohm R."/>
            <person name="Pangilinan J."/>
            <person name="Park H.-J."/>
            <person name="Ramirez L."/>
            <person name="Alfaro M."/>
            <person name="Sun H."/>
            <person name="Tritt A."/>
            <person name="Yoshinaga Y."/>
            <person name="Zwiers L.-H."/>
            <person name="Turgeon B."/>
            <person name="Goodwin S."/>
            <person name="Spatafora J."/>
            <person name="Crous P."/>
            <person name="Grigoriev I."/>
        </authorList>
    </citation>
    <scope>NUCLEOTIDE SEQUENCE</scope>
    <source>
        <strain evidence="2">CBS 161.51</strain>
    </source>
</reference>
<protein>
    <submittedName>
        <fullName evidence="2">Uncharacterized protein</fullName>
    </submittedName>
</protein>
<gene>
    <name evidence="2" type="ORF">EJ02DRAFT_460954</name>
</gene>
<feature type="coiled-coil region" evidence="1">
    <location>
        <begin position="44"/>
        <end position="106"/>
    </location>
</feature>
<name>A0A6A5S4P8_9PLEO</name>
<organism evidence="2 3">
    <name type="scientific">Clathrospora elynae</name>
    <dbReference type="NCBI Taxonomy" id="706981"/>
    <lineage>
        <taxon>Eukaryota</taxon>
        <taxon>Fungi</taxon>
        <taxon>Dikarya</taxon>
        <taxon>Ascomycota</taxon>
        <taxon>Pezizomycotina</taxon>
        <taxon>Dothideomycetes</taxon>
        <taxon>Pleosporomycetidae</taxon>
        <taxon>Pleosporales</taxon>
        <taxon>Diademaceae</taxon>
        <taxon>Clathrospora</taxon>
    </lineage>
</organism>
<dbReference type="AlphaFoldDB" id="A0A6A5S4P8"/>
<sequence length="163" mass="17756">MVACTACSKSGQACRMSSLSVRCGNCYRSGIATCVPVHIPVPDFSSINREIEKLSEEEEAAESQLDAEEQAATDALVRTQAARAKLQRLRKQKRLLKQKEQEIFDKGRDDAEALEQLEQLELFNQEMVLANPDAPADAAVDWSAFWAGGDALDGTLPEVGGSL</sequence>
<dbReference type="EMBL" id="ML976387">
    <property type="protein sequence ID" value="KAF1934739.1"/>
    <property type="molecule type" value="Genomic_DNA"/>
</dbReference>
<evidence type="ECO:0000313" key="3">
    <source>
        <dbReference type="Proteomes" id="UP000800038"/>
    </source>
</evidence>
<evidence type="ECO:0000256" key="1">
    <source>
        <dbReference type="SAM" id="Coils"/>
    </source>
</evidence>
<accession>A0A6A5S4P8</accession>
<evidence type="ECO:0000313" key="2">
    <source>
        <dbReference type="EMBL" id="KAF1934739.1"/>
    </source>
</evidence>
<proteinExistence type="predicted"/>
<keyword evidence="3" id="KW-1185">Reference proteome</keyword>
<keyword evidence="1" id="KW-0175">Coiled coil</keyword>
<dbReference type="Proteomes" id="UP000800038">
    <property type="component" value="Unassembled WGS sequence"/>
</dbReference>